<comment type="caution">
    <text evidence="4">The sequence shown here is derived from an EMBL/GenBank/DDBJ whole genome shotgun (WGS) entry which is preliminary data.</text>
</comment>
<keyword evidence="2" id="KW-0732">Signal</keyword>
<sequence>MVRRGALVAVAVAASCCGPCARAFVQPALRCSGSSSLRRGVRRPLAATLVLQQTDDSLAERSSLEAAEPAAEEGEQQQQQDAAHQGEGRVLVPLSELKTGQRLIGSVVDVSPYAAFLDCGVSRSRLIGSVVDVSPYAAFLDCGVSRRGAGGKLCPCHGFLHRSDINRAAKLCPCHGFLHRSDINRAAKDTGAAALKKGSHVSVYVKDVFPNSGRFTVTLDPAITRKKAPPRSFMNGIVALDSAFTREKVSFMRQKKREATTIARRSRRDATSTDPSEFKDGDEVVGVINKVTEKGLLVDVKTVSLLKMPIGAIRQARGGEFIENLRDLAQPGQSVRGRVVSAADKDGQAKLRLEFVDFVDDDGSSSSSSSESAGDGEA</sequence>
<protein>
    <recommendedName>
        <fullName evidence="3">S1 motif domain-containing protein</fullName>
    </recommendedName>
</protein>
<feature type="compositionally biased region" description="Basic and acidic residues" evidence="1">
    <location>
        <begin position="268"/>
        <end position="278"/>
    </location>
</feature>
<evidence type="ECO:0000313" key="5">
    <source>
        <dbReference type="Proteomes" id="UP000664859"/>
    </source>
</evidence>
<feature type="chain" id="PRO_5032658374" description="S1 motif domain-containing protein" evidence="2">
    <location>
        <begin position="24"/>
        <end position="378"/>
    </location>
</feature>
<dbReference type="InterPro" id="IPR012340">
    <property type="entry name" value="NA-bd_OB-fold"/>
</dbReference>
<keyword evidence="5" id="KW-1185">Reference proteome</keyword>
<dbReference type="Gene3D" id="2.40.50.140">
    <property type="entry name" value="Nucleic acid-binding proteins"/>
    <property type="match status" value="2"/>
</dbReference>
<dbReference type="SUPFAM" id="SSF50249">
    <property type="entry name" value="Nucleic acid-binding proteins"/>
    <property type="match status" value="1"/>
</dbReference>
<evidence type="ECO:0000259" key="3">
    <source>
        <dbReference type="PROSITE" id="PS50126"/>
    </source>
</evidence>
<feature type="region of interest" description="Disordered" evidence="1">
    <location>
        <begin position="61"/>
        <end position="85"/>
    </location>
</feature>
<dbReference type="AlphaFoldDB" id="A0A835YYC3"/>
<dbReference type="PROSITE" id="PS51257">
    <property type="entry name" value="PROKAR_LIPOPROTEIN"/>
    <property type="match status" value="1"/>
</dbReference>
<evidence type="ECO:0000313" key="4">
    <source>
        <dbReference type="EMBL" id="KAG5179404.1"/>
    </source>
</evidence>
<feature type="region of interest" description="Disordered" evidence="1">
    <location>
        <begin position="257"/>
        <end position="278"/>
    </location>
</feature>
<proteinExistence type="predicted"/>
<accession>A0A835YYC3</accession>
<name>A0A835YYC3_9STRA</name>
<evidence type="ECO:0000256" key="2">
    <source>
        <dbReference type="SAM" id="SignalP"/>
    </source>
</evidence>
<reference evidence="4" key="1">
    <citation type="submission" date="2021-02" db="EMBL/GenBank/DDBJ databases">
        <title>First Annotated Genome of the Yellow-green Alga Tribonema minus.</title>
        <authorList>
            <person name="Mahan K.M."/>
        </authorList>
    </citation>
    <scope>NUCLEOTIDE SEQUENCE</scope>
    <source>
        <strain evidence="4">UTEX B ZZ1240</strain>
    </source>
</reference>
<dbReference type="OrthoDB" id="206891at2759"/>
<dbReference type="GO" id="GO:0003676">
    <property type="term" value="F:nucleic acid binding"/>
    <property type="evidence" value="ECO:0007669"/>
    <property type="project" value="InterPro"/>
</dbReference>
<dbReference type="PROSITE" id="PS50126">
    <property type="entry name" value="S1"/>
    <property type="match status" value="1"/>
</dbReference>
<dbReference type="SMART" id="SM00316">
    <property type="entry name" value="S1"/>
    <property type="match status" value="2"/>
</dbReference>
<feature type="domain" description="S1 motif" evidence="3">
    <location>
        <begin position="281"/>
        <end position="354"/>
    </location>
</feature>
<gene>
    <name evidence="4" type="ORF">JKP88DRAFT_349944</name>
</gene>
<dbReference type="Proteomes" id="UP000664859">
    <property type="component" value="Unassembled WGS sequence"/>
</dbReference>
<evidence type="ECO:0000256" key="1">
    <source>
        <dbReference type="SAM" id="MobiDB-lite"/>
    </source>
</evidence>
<dbReference type="InterPro" id="IPR003029">
    <property type="entry name" value="S1_domain"/>
</dbReference>
<dbReference type="EMBL" id="JAFCMP010000468">
    <property type="protein sequence ID" value="KAG5179404.1"/>
    <property type="molecule type" value="Genomic_DNA"/>
</dbReference>
<feature type="signal peptide" evidence="2">
    <location>
        <begin position="1"/>
        <end position="23"/>
    </location>
</feature>
<organism evidence="4 5">
    <name type="scientific">Tribonema minus</name>
    <dbReference type="NCBI Taxonomy" id="303371"/>
    <lineage>
        <taxon>Eukaryota</taxon>
        <taxon>Sar</taxon>
        <taxon>Stramenopiles</taxon>
        <taxon>Ochrophyta</taxon>
        <taxon>PX clade</taxon>
        <taxon>Xanthophyceae</taxon>
        <taxon>Tribonematales</taxon>
        <taxon>Tribonemataceae</taxon>
        <taxon>Tribonema</taxon>
    </lineage>
</organism>
<feature type="compositionally biased region" description="Low complexity" evidence="1">
    <location>
        <begin position="76"/>
        <end position="85"/>
    </location>
</feature>